<reference evidence="2" key="1">
    <citation type="submission" date="2023-08" db="EMBL/GenBank/DDBJ databases">
        <title>Pelteobagrus vachellii genome.</title>
        <authorList>
            <person name="Liu H."/>
        </authorList>
    </citation>
    <scope>NUCLEOTIDE SEQUENCE</scope>
    <source>
        <strain evidence="2">PRFRI_2022a</strain>
        <tissue evidence="2">Muscle</tissue>
    </source>
</reference>
<dbReference type="AlphaFoldDB" id="A0AA88NEK4"/>
<feature type="region of interest" description="Disordered" evidence="1">
    <location>
        <begin position="1"/>
        <end position="20"/>
    </location>
</feature>
<accession>A0AA88NEK4</accession>
<evidence type="ECO:0000313" key="2">
    <source>
        <dbReference type="EMBL" id="KAK2857895.1"/>
    </source>
</evidence>
<gene>
    <name evidence="2" type="ORF">Q7C36_005814</name>
</gene>
<organism evidence="2 3">
    <name type="scientific">Tachysurus vachellii</name>
    <name type="common">Darkbarbel catfish</name>
    <name type="synonym">Pelteobagrus vachellii</name>
    <dbReference type="NCBI Taxonomy" id="175792"/>
    <lineage>
        <taxon>Eukaryota</taxon>
        <taxon>Metazoa</taxon>
        <taxon>Chordata</taxon>
        <taxon>Craniata</taxon>
        <taxon>Vertebrata</taxon>
        <taxon>Euteleostomi</taxon>
        <taxon>Actinopterygii</taxon>
        <taxon>Neopterygii</taxon>
        <taxon>Teleostei</taxon>
        <taxon>Ostariophysi</taxon>
        <taxon>Siluriformes</taxon>
        <taxon>Bagridae</taxon>
        <taxon>Tachysurus</taxon>
    </lineage>
</organism>
<evidence type="ECO:0000313" key="3">
    <source>
        <dbReference type="Proteomes" id="UP001187315"/>
    </source>
</evidence>
<name>A0AA88NEK4_TACVA</name>
<feature type="compositionally biased region" description="Polar residues" evidence="1">
    <location>
        <begin position="1"/>
        <end position="11"/>
    </location>
</feature>
<feature type="region of interest" description="Disordered" evidence="1">
    <location>
        <begin position="50"/>
        <end position="74"/>
    </location>
</feature>
<proteinExistence type="predicted"/>
<dbReference type="Proteomes" id="UP001187315">
    <property type="component" value="Unassembled WGS sequence"/>
</dbReference>
<protein>
    <submittedName>
        <fullName evidence="2">Uncharacterized protein</fullName>
    </submittedName>
</protein>
<comment type="caution">
    <text evidence="2">The sequence shown here is derived from an EMBL/GenBank/DDBJ whole genome shotgun (WGS) entry which is preliminary data.</text>
</comment>
<dbReference type="EMBL" id="JAVHJS010000005">
    <property type="protein sequence ID" value="KAK2857895.1"/>
    <property type="molecule type" value="Genomic_DNA"/>
</dbReference>
<sequence length="74" mass="7600">MEGNSLPSSQGEVDFLGHTETSLPEDPAAVLHLATQLKPTQELATALQSLQGATAAPSPQPPAMTPPTAAYTAF</sequence>
<evidence type="ECO:0000256" key="1">
    <source>
        <dbReference type="SAM" id="MobiDB-lite"/>
    </source>
</evidence>
<keyword evidence="3" id="KW-1185">Reference proteome</keyword>